<keyword evidence="6 10" id="KW-0040">ANK repeat</keyword>
<dbReference type="InterPro" id="IPR036770">
    <property type="entry name" value="Ankyrin_rpt-contain_sf"/>
</dbReference>
<dbReference type="Pfam" id="PF00520">
    <property type="entry name" value="Ion_trans"/>
    <property type="match status" value="1"/>
</dbReference>
<comment type="subcellular location">
    <subcellularLocation>
        <location evidence="1">Membrane</location>
        <topology evidence="1">Multi-pass membrane protein</topology>
    </subcellularLocation>
</comment>
<dbReference type="EnsemblMetazoa" id="CapteT147411">
    <property type="protein sequence ID" value="CapteP147411"/>
    <property type="gene ID" value="CapteG147411"/>
</dbReference>
<evidence type="ECO:0000313" key="15">
    <source>
        <dbReference type="Proteomes" id="UP000014760"/>
    </source>
</evidence>
<keyword evidence="15" id="KW-1185">Reference proteome</keyword>
<dbReference type="HOGENOM" id="CLU_005716_4_2_1"/>
<reference evidence="14" key="3">
    <citation type="submission" date="2015-06" db="UniProtKB">
        <authorList>
            <consortium name="EnsemblMetazoa"/>
        </authorList>
    </citation>
    <scope>IDENTIFICATION</scope>
</reference>
<dbReference type="Proteomes" id="UP000014760">
    <property type="component" value="Unassembled WGS sequence"/>
</dbReference>
<dbReference type="SMART" id="SM01420">
    <property type="entry name" value="TRP_2"/>
    <property type="match status" value="1"/>
</dbReference>
<dbReference type="Pfam" id="PF12796">
    <property type="entry name" value="Ank_2"/>
    <property type="match status" value="1"/>
</dbReference>
<dbReference type="InterPro" id="IPR005821">
    <property type="entry name" value="Ion_trans_dom"/>
</dbReference>
<evidence type="ECO:0000256" key="7">
    <source>
        <dbReference type="ARBA" id="ARBA00023065"/>
    </source>
</evidence>
<dbReference type="InterPro" id="IPR002110">
    <property type="entry name" value="Ankyrin_rpt"/>
</dbReference>
<feature type="non-terminal residue" evidence="13">
    <location>
        <position position="1"/>
    </location>
</feature>
<keyword evidence="4" id="KW-0677">Repeat</keyword>
<evidence type="ECO:0000259" key="12">
    <source>
        <dbReference type="SMART" id="SM01420"/>
    </source>
</evidence>
<feature type="transmembrane region" description="Helical" evidence="11">
    <location>
        <begin position="593"/>
        <end position="614"/>
    </location>
</feature>
<keyword evidence="9" id="KW-0407">Ion channel</keyword>
<dbReference type="InterPro" id="IPR013555">
    <property type="entry name" value="TRP_dom"/>
</dbReference>
<dbReference type="GO" id="GO:0005886">
    <property type="term" value="C:plasma membrane"/>
    <property type="evidence" value="ECO:0007669"/>
    <property type="project" value="TreeGrafter"/>
</dbReference>
<dbReference type="SUPFAM" id="SSF48403">
    <property type="entry name" value="Ankyrin repeat"/>
    <property type="match status" value="1"/>
</dbReference>
<evidence type="ECO:0000256" key="2">
    <source>
        <dbReference type="ARBA" id="ARBA00022448"/>
    </source>
</evidence>
<dbReference type="GO" id="GO:0051480">
    <property type="term" value="P:regulation of cytosolic calcium ion concentration"/>
    <property type="evidence" value="ECO:0007669"/>
    <property type="project" value="TreeGrafter"/>
</dbReference>
<keyword evidence="2" id="KW-0813">Transport</keyword>
<sequence>EEELLQAAETGDTQKLVNLLQNGRDLNIECSDQLGRTPLLLAVVNEHKEAVRMLLDYVDKCRVYQALLSAINLGNEEIAEIIIEHKKYDDISHDLRQHGRAFFSLHQLHDDNQFSDEITPLILAAQQNRFEVVMALLLKGESIEKPHKCHCACAECTACVLRDELKFARWRLNTYKALASEAYISLSSDDPILVSFELRKTLQQVAREEKYYTAEYSLLGSKLSEYVVRLLDKVHGNDELNAILNAVDTTDEVDDATFKRLQLAIKYKEKKFVAHPSCQKKMTSLWYNNLHILLHNRSKQLHMPIMGLIVVLYPVLALCYMAAPNTKLGQLLRTPCIKFVGQSASYLFFLGLILVHGQLEQNEVCTKRVRTMSNCGGQPMISGCFRWVISQPTTDTCRRSLWHAIKQIYTIGAQTHFVNIYNAMDFFMLKFYISSIVLRRYSDFQTITRASSRGRDLCLVKWRLNTIYTGSMLAYRYYWDSWDPVHVCESLFAVGHILNFSRLFHLLAINEHLGPMLISLERMIKDVMKFMVTFVPISLAFIVGMYNMYWYYNPKVRGNVELTFRTIFWAVFGLKDAKVVELGGYESRFTERVGYIVFGVYYWGAVIILLNMLIAMMTRSFDKIATDQDIEWKFVRSKLYMEYIRRGNTLAIPFNLIPTPKMAARALASCVTFFKNKCRCGRTLDEENGHSNYYSMNGSGSKYLMGKHYSGQCQSAQNIAIKVQHENDLGGSDTSLNFDARSRRHKAYSQMAPDPDADDTNSSNYKVLLEYNHLVTCVHIMFS</sequence>
<keyword evidence="8 11" id="KW-0472">Membrane</keyword>
<gene>
    <name evidence="13" type="ORF">CAPTEDRAFT_147411</name>
</gene>
<dbReference type="PROSITE" id="PS50088">
    <property type="entry name" value="ANK_REPEAT"/>
    <property type="match status" value="1"/>
</dbReference>
<feature type="transmembrane region" description="Helical" evidence="11">
    <location>
        <begin position="301"/>
        <end position="323"/>
    </location>
</feature>
<evidence type="ECO:0000256" key="8">
    <source>
        <dbReference type="ARBA" id="ARBA00023136"/>
    </source>
</evidence>
<dbReference type="SMART" id="SM00248">
    <property type="entry name" value="ANK"/>
    <property type="match status" value="2"/>
</dbReference>
<evidence type="ECO:0000256" key="5">
    <source>
        <dbReference type="ARBA" id="ARBA00022989"/>
    </source>
</evidence>
<keyword evidence="5 11" id="KW-1133">Transmembrane helix</keyword>
<dbReference type="EMBL" id="KB309831">
    <property type="protein sequence ID" value="ELT93222.1"/>
    <property type="molecule type" value="Genomic_DNA"/>
</dbReference>
<evidence type="ECO:0000256" key="6">
    <source>
        <dbReference type="ARBA" id="ARBA00023043"/>
    </source>
</evidence>
<feature type="repeat" description="ANK" evidence="10">
    <location>
        <begin position="116"/>
        <end position="148"/>
    </location>
</feature>
<dbReference type="AlphaFoldDB" id="R7TIB3"/>
<dbReference type="STRING" id="283909.R7TIB3"/>
<proteinExistence type="predicted"/>
<keyword evidence="3 11" id="KW-0812">Transmembrane</keyword>
<dbReference type="GO" id="GO:0070679">
    <property type="term" value="F:inositol 1,4,5 trisphosphate binding"/>
    <property type="evidence" value="ECO:0007669"/>
    <property type="project" value="TreeGrafter"/>
</dbReference>
<dbReference type="OMA" id="GFLYHEC"/>
<reference evidence="13 15" key="2">
    <citation type="journal article" date="2013" name="Nature">
        <title>Insights into bilaterian evolution from three spiralian genomes.</title>
        <authorList>
            <person name="Simakov O."/>
            <person name="Marletaz F."/>
            <person name="Cho S.J."/>
            <person name="Edsinger-Gonzales E."/>
            <person name="Havlak P."/>
            <person name="Hellsten U."/>
            <person name="Kuo D.H."/>
            <person name="Larsson T."/>
            <person name="Lv J."/>
            <person name="Arendt D."/>
            <person name="Savage R."/>
            <person name="Osoegawa K."/>
            <person name="de Jong P."/>
            <person name="Grimwood J."/>
            <person name="Chapman J.A."/>
            <person name="Shapiro H."/>
            <person name="Aerts A."/>
            <person name="Otillar R.P."/>
            <person name="Terry A.Y."/>
            <person name="Boore J.L."/>
            <person name="Grigoriev I.V."/>
            <person name="Lindberg D.R."/>
            <person name="Seaver E.C."/>
            <person name="Weisblat D.A."/>
            <person name="Putnam N.H."/>
            <person name="Rokhsar D.S."/>
        </authorList>
    </citation>
    <scope>NUCLEOTIDE SEQUENCE</scope>
    <source>
        <strain evidence="13 15">I ESC-2004</strain>
    </source>
</reference>
<keyword evidence="7" id="KW-0406">Ion transport</keyword>
<dbReference type="OrthoDB" id="2373987at2759"/>
<dbReference type="PANTHER" id="PTHR10117">
    <property type="entry name" value="TRANSIENT RECEPTOR POTENTIAL CHANNEL"/>
    <property type="match status" value="1"/>
</dbReference>
<name>R7TIB3_CAPTE</name>
<evidence type="ECO:0000256" key="4">
    <source>
        <dbReference type="ARBA" id="ARBA00022737"/>
    </source>
</evidence>
<feature type="transmembrane region" description="Helical" evidence="11">
    <location>
        <begin position="530"/>
        <end position="552"/>
    </location>
</feature>
<accession>R7TIB3</accession>
<evidence type="ECO:0000256" key="10">
    <source>
        <dbReference type="PROSITE-ProRule" id="PRU00023"/>
    </source>
</evidence>
<feature type="domain" description="Transient receptor ion channel" evidence="12">
    <location>
        <begin position="151"/>
        <end position="213"/>
    </location>
</feature>
<dbReference type="GO" id="GO:0015279">
    <property type="term" value="F:store-operated calcium channel activity"/>
    <property type="evidence" value="ECO:0007669"/>
    <property type="project" value="TreeGrafter"/>
</dbReference>
<dbReference type="InterPro" id="IPR002153">
    <property type="entry name" value="TRPC_channel"/>
</dbReference>
<protein>
    <recommendedName>
        <fullName evidence="12">Transient receptor ion channel domain-containing protein</fullName>
    </recommendedName>
</protein>
<evidence type="ECO:0000256" key="9">
    <source>
        <dbReference type="ARBA" id="ARBA00023303"/>
    </source>
</evidence>
<evidence type="ECO:0000313" key="14">
    <source>
        <dbReference type="EnsemblMetazoa" id="CapteP147411"/>
    </source>
</evidence>
<dbReference type="GO" id="GO:0034703">
    <property type="term" value="C:cation channel complex"/>
    <property type="evidence" value="ECO:0007669"/>
    <property type="project" value="TreeGrafter"/>
</dbReference>
<evidence type="ECO:0000256" key="1">
    <source>
        <dbReference type="ARBA" id="ARBA00004141"/>
    </source>
</evidence>
<evidence type="ECO:0000313" key="13">
    <source>
        <dbReference type="EMBL" id="ELT93222.1"/>
    </source>
</evidence>
<dbReference type="EMBL" id="AMQN01012903">
    <property type="status" value="NOT_ANNOTATED_CDS"/>
    <property type="molecule type" value="Genomic_DNA"/>
</dbReference>
<evidence type="ECO:0000256" key="3">
    <source>
        <dbReference type="ARBA" id="ARBA00022692"/>
    </source>
</evidence>
<dbReference type="PANTHER" id="PTHR10117:SF54">
    <property type="entry name" value="TRANSIENT RECEPTOR POTENTIAL-GAMMA PROTEIN"/>
    <property type="match status" value="1"/>
</dbReference>
<reference evidence="15" key="1">
    <citation type="submission" date="2012-12" db="EMBL/GenBank/DDBJ databases">
        <authorList>
            <person name="Hellsten U."/>
            <person name="Grimwood J."/>
            <person name="Chapman J.A."/>
            <person name="Shapiro H."/>
            <person name="Aerts A."/>
            <person name="Otillar R.P."/>
            <person name="Terry A.Y."/>
            <person name="Boore J.L."/>
            <person name="Simakov O."/>
            <person name="Marletaz F."/>
            <person name="Cho S.-J."/>
            <person name="Edsinger-Gonzales E."/>
            <person name="Havlak P."/>
            <person name="Kuo D.-H."/>
            <person name="Larsson T."/>
            <person name="Lv J."/>
            <person name="Arendt D."/>
            <person name="Savage R."/>
            <person name="Osoegawa K."/>
            <person name="de Jong P."/>
            <person name="Lindberg D.R."/>
            <person name="Seaver E.C."/>
            <person name="Weisblat D.A."/>
            <person name="Putnam N.H."/>
            <person name="Grigoriev I.V."/>
            <person name="Rokhsar D.S."/>
        </authorList>
    </citation>
    <scope>NUCLEOTIDE SEQUENCE</scope>
    <source>
        <strain evidence="15">I ESC-2004</strain>
    </source>
</reference>
<organism evidence="13">
    <name type="scientific">Capitella teleta</name>
    <name type="common">Polychaete worm</name>
    <dbReference type="NCBI Taxonomy" id="283909"/>
    <lineage>
        <taxon>Eukaryota</taxon>
        <taxon>Metazoa</taxon>
        <taxon>Spiralia</taxon>
        <taxon>Lophotrochozoa</taxon>
        <taxon>Annelida</taxon>
        <taxon>Polychaeta</taxon>
        <taxon>Sedentaria</taxon>
        <taxon>Scolecida</taxon>
        <taxon>Capitellidae</taxon>
        <taxon>Capitella</taxon>
    </lineage>
</organism>
<dbReference type="PRINTS" id="PR01097">
    <property type="entry name" value="TRNSRECEPTRP"/>
</dbReference>
<evidence type="ECO:0000256" key="11">
    <source>
        <dbReference type="SAM" id="Phobius"/>
    </source>
</evidence>
<dbReference type="Pfam" id="PF08344">
    <property type="entry name" value="TRP_2"/>
    <property type="match status" value="1"/>
</dbReference>
<dbReference type="Gene3D" id="1.25.40.20">
    <property type="entry name" value="Ankyrin repeat-containing domain"/>
    <property type="match status" value="1"/>
</dbReference>